<evidence type="ECO:0000313" key="2">
    <source>
        <dbReference type="EMBL" id="MER6427487.1"/>
    </source>
</evidence>
<sequence>MKFFRSRGRDGAGQTTESPLIRAMTLYQDGSYAEAEAESRAVAAARSGLRDDPYAPLALGMAALAANAQGRHAEAVAAYDGLLPEFGRILGAAHPQTLKLRSDRAQALSALARYTESEAECAALARIARRGAGPHMALLLAAARNGRIFALNGLGRHAEAETVAREALAAHGDRDRFRLVLLLGLARSLNGQGRHTEALAEAGSADELRRGLPEGEGRSETGGVELAFATALFGLGRDAEARTLAATAHASCLAAFGPDHRRTAEARELLDRADTPEHP</sequence>
<dbReference type="Proteomes" id="UP001470023">
    <property type="component" value="Unassembled WGS sequence"/>
</dbReference>
<evidence type="ECO:0000313" key="3">
    <source>
        <dbReference type="Proteomes" id="UP001470023"/>
    </source>
</evidence>
<comment type="caution">
    <text evidence="2">The sequence shown here is derived from an EMBL/GenBank/DDBJ whole genome shotgun (WGS) entry which is preliminary data.</text>
</comment>
<reference evidence="2 3" key="1">
    <citation type="submission" date="2024-06" db="EMBL/GenBank/DDBJ databases">
        <title>The Natural Products Discovery Center: Release of the First 8490 Sequenced Strains for Exploring Actinobacteria Biosynthetic Diversity.</title>
        <authorList>
            <person name="Kalkreuter E."/>
            <person name="Kautsar S.A."/>
            <person name="Yang D."/>
            <person name="Bader C.D."/>
            <person name="Teijaro C.N."/>
            <person name="Fluegel L."/>
            <person name="Davis C.M."/>
            <person name="Simpson J.R."/>
            <person name="Lauterbach L."/>
            <person name="Steele A.D."/>
            <person name="Gui C."/>
            <person name="Meng S."/>
            <person name="Li G."/>
            <person name="Viehrig K."/>
            <person name="Ye F."/>
            <person name="Su P."/>
            <person name="Kiefer A.F."/>
            <person name="Nichols A."/>
            <person name="Cepeda A.J."/>
            <person name="Yan W."/>
            <person name="Fan B."/>
            <person name="Jiang Y."/>
            <person name="Adhikari A."/>
            <person name="Zheng C.-J."/>
            <person name="Schuster L."/>
            <person name="Cowan T.M."/>
            <person name="Smanski M.J."/>
            <person name="Chevrette M.G."/>
            <person name="De Carvalho L.P.S."/>
            <person name="Shen B."/>
        </authorList>
    </citation>
    <scope>NUCLEOTIDE SEQUENCE [LARGE SCALE GENOMIC DNA]</scope>
    <source>
        <strain evidence="2 3">NPDC001166</strain>
    </source>
</reference>
<organism evidence="2 3">
    <name type="scientific">Streptomyces sp. 900105245</name>
    <dbReference type="NCBI Taxonomy" id="3154379"/>
    <lineage>
        <taxon>Bacteria</taxon>
        <taxon>Bacillati</taxon>
        <taxon>Actinomycetota</taxon>
        <taxon>Actinomycetes</taxon>
        <taxon>Kitasatosporales</taxon>
        <taxon>Streptomycetaceae</taxon>
        <taxon>Streptomyces</taxon>
    </lineage>
</organism>
<keyword evidence="3" id="KW-1185">Reference proteome</keyword>
<proteinExistence type="predicted"/>
<dbReference type="EMBL" id="JBEPAZ010000004">
    <property type="protein sequence ID" value="MER6427487.1"/>
    <property type="molecule type" value="Genomic_DNA"/>
</dbReference>
<evidence type="ECO:0000256" key="1">
    <source>
        <dbReference type="SAM" id="MobiDB-lite"/>
    </source>
</evidence>
<dbReference type="Gene3D" id="1.25.40.10">
    <property type="entry name" value="Tetratricopeptide repeat domain"/>
    <property type="match status" value="1"/>
</dbReference>
<dbReference type="SUPFAM" id="SSF48452">
    <property type="entry name" value="TPR-like"/>
    <property type="match status" value="2"/>
</dbReference>
<gene>
    <name evidence="2" type="ORF">ABT272_07030</name>
</gene>
<accession>A0ABV1U2T4</accession>
<dbReference type="Pfam" id="PF13374">
    <property type="entry name" value="TPR_10"/>
    <property type="match status" value="1"/>
</dbReference>
<dbReference type="InterPro" id="IPR011990">
    <property type="entry name" value="TPR-like_helical_dom_sf"/>
</dbReference>
<feature type="compositionally biased region" description="Basic and acidic residues" evidence="1">
    <location>
        <begin position="206"/>
        <end position="219"/>
    </location>
</feature>
<name>A0ABV1U2T4_9ACTN</name>
<dbReference type="RefSeq" id="WP_352063021.1">
    <property type="nucleotide sequence ID" value="NZ_JBEOYA010000015.1"/>
</dbReference>
<protein>
    <submittedName>
        <fullName evidence="2">Tetratricopeptide repeat protein</fullName>
    </submittedName>
</protein>
<feature type="region of interest" description="Disordered" evidence="1">
    <location>
        <begin position="197"/>
        <end position="220"/>
    </location>
</feature>